<dbReference type="Proteomes" id="UP000254282">
    <property type="component" value="Unassembled WGS sequence"/>
</dbReference>
<gene>
    <name evidence="1" type="ORF">NCTC13532_00865</name>
</gene>
<organism evidence="1 2">
    <name type="scientific">Chryseobacterium indoltheticum</name>
    <dbReference type="NCBI Taxonomy" id="254"/>
    <lineage>
        <taxon>Bacteria</taxon>
        <taxon>Pseudomonadati</taxon>
        <taxon>Bacteroidota</taxon>
        <taxon>Flavobacteriia</taxon>
        <taxon>Flavobacteriales</taxon>
        <taxon>Weeksellaceae</taxon>
        <taxon>Chryseobacterium group</taxon>
        <taxon>Chryseobacterium</taxon>
    </lineage>
</organism>
<evidence type="ECO:0000313" key="2">
    <source>
        <dbReference type="Proteomes" id="UP000254282"/>
    </source>
</evidence>
<name>A0A381FDC3_9FLAO</name>
<dbReference type="EMBL" id="UFVR01000004">
    <property type="protein sequence ID" value="SUX44551.1"/>
    <property type="molecule type" value="Genomic_DNA"/>
</dbReference>
<accession>A0A381FDC3</accession>
<reference evidence="1 2" key="1">
    <citation type="submission" date="2018-06" db="EMBL/GenBank/DDBJ databases">
        <authorList>
            <consortium name="Pathogen Informatics"/>
            <person name="Doyle S."/>
        </authorList>
    </citation>
    <scope>NUCLEOTIDE SEQUENCE [LARGE SCALE GENOMIC DNA]</scope>
    <source>
        <strain evidence="1 2">NCTC13532</strain>
    </source>
</reference>
<sequence>MEYLAIAEKYTDFKITKDGMQIATLNYKKLV</sequence>
<protein>
    <submittedName>
        <fullName evidence="1">Uncharacterized protein</fullName>
    </submittedName>
</protein>
<evidence type="ECO:0000313" key="1">
    <source>
        <dbReference type="EMBL" id="SUX44551.1"/>
    </source>
</evidence>
<proteinExistence type="predicted"/>
<dbReference type="AlphaFoldDB" id="A0A381FDC3"/>